<evidence type="ECO:0000256" key="2">
    <source>
        <dbReference type="ARBA" id="ARBA00011063"/>
    </source>
</evidence>
<evidence type="ECO:0000256" key="1">
    <source>
        <dbReference type="ARBA" id="ARBA00004496"/>
    </source>
</evidence>
<organism evidence="8 9">
    <name type="scientific">Hoylesella timonensis</name>
    <dbReference type="NCBI Taxonomy" id="386414"/>
    <lineage>
        <taxon>Bacteria</taxon>
        <taxon>Pseudomonadati</taxon>
        <taxon>Bacteroidota</taxon>
        <taxon>Bacteroidia</taxon>
        <taxon>Bacteroidales</taxon>
        <taxon>Prevotellaceae</taxon>
        <taxon>Hoylesella</taxon>
    </lineage>
</organism>
<comment type="subcellular location">
    <subcellularLocation>
        <location evidence="1">Cytoplasm</location>
    </subcellularLocation>
</comment>
<dbReference type="InterPro" id="IPR050438">
    <property type="entry name" value="LMW_PTPase"/>
</dbReference>
<evidence type="ECO:0000256" key="5">
    <source>
        <dbReference type="ARBA" id="ARBA00022912"/>
    </source>
</evidence>
<name>A0A2N6Q4B6_9BACT</name>
<comment type="similarity">
    <text evidence="2">Belongs to the low molecular weight phosphotyrosine protein phosphatase family.</text>
</comment>
<dbReference type="Gene3D" id="3.40.50.2300">
    <property type="match status" value="1"/>
</dbReference>
<evidence type="ECO:0000313" key="8">
    <source>
        <dbReference type="EMBL" id="PMC08414.1"/>
    </source>
</evidence>
<dbReference type="FunFam" id="3.40.50.2300:FF:000105">
    <property type="entry name" value="Low molecular weight phosphotyrosine protein"/>
    <property type="match status" value="1"/>
</dbReference>
<dbReference type="GO" id="GO:0004725">
    <property type="term" value="F:protein tyrosine phosphatase activity"/>
    <property type="evidence" value="ECO:0007669"/>
    <property type="project" value="InterPro"/>
</dbReference>
<proteinExistence type="inferred from homology"/>
<dbReference type="EMBL" id="PNGI01000022">
    <property type="protein sequence ID" value="PMC08414.1"/>
    <property type="molecule type" value="Genomic_DNA"/>
</dbReference>
<accession>A0A2N6Q4B6</accession>
<dbReference type="CDD" id="cd16343">
    <property type="entry name" value="LMWPTP"/>
    <property type="match status" value="1"/>
</dbReference>
<feature type="active site" description="Nucleophile" evidence="6">
    <location>
        <position position="12"/>
    </location>
</feature>
<dbReference type="InterPro" id="IPR036196">
    <property type="entry name" value="Ptyr_pPase_sf"/>
</dbReference>
<dbReference type="STRING" id="1122992.GCA_000455445_01630"/>
<dbReference type="Pfam" id="PF01451">
    <property type="entry name" value="LMWPc"/>
    <property type="match status" value="1"/>
</dbReference>
<protein>
    <submittedName>
        <fullName evidence="8">Low molecular weight phosphotyrosine protein phosphatase</fullName>
    </submittedName>
</protein>
<keyword evidence="4" id="KW-0378">Hydrolase</keyword>
<dbReference type="SMART" id="SM00226">
    <property type="entry name" value="LMWPc"/>
    <property type="match status" value="1"/>
</dbReference>
<dbReference type="SUPFAM" id="SSF52788">
    <property type="entry name" value="Phosphotyrosine protein phosphatases I"/>
    <property type="match status" value="1"/>
</dbReference>
<dbReference type="PRINTS" id="PR00719">
    <property type="entry name" value="LMWPTPASE"/>
</dbReference>
<dbReference type="PANTHER" id="PTHR11717:SF7">
    <property type="entry name" value="LOW MOLECULAR WEIGHT PHOSPHOTYROSINE PROTEIN PHOSPHATASE"/>
    <property type="match status" value="1"/>
</dbReference>
<evidence type="ECO:0000259" key="7">
    <source>
        <dbReference type="SMART" id="SM00226"/>
    </source>
</evidence>
<gene>
    <name evidence="8" type="ORF">CJ232_09240</name>
</gene>
<dbReference type="Proteomes" id="UP000235661">
    <property type="component" value="Unassembled WGS sequence"/>
</dbReference>
<reference evidence="8 9" key="1">
    <citation type="submission" date="2017-09" db="EMBL/GenBank/DDBJ databases">
        <title>Bacterial strain isolated from the female urinary microbiota.</title>
        <authorList>
            <person name="Thomas-White K."/>
            <person name="Kumar N."/>
            <person name="Forster S."/>
            <person name="Putonti C."/>
            <person name="Lawley T."/>
            <person name="Wolfe A.J."/>
        </authorList>
    </citation>
    <scope>NUCLEOTIDE SEQUENCE [LARGE SCALE GENOMIC DNA]</scope>
    <source>
        <strain evidence="8 9">UMB0818</strain>
    </source>
</reference>
<dbReference type="RefSeq" id="WP_102188780.1">
    <property type="nucleotide sequence ID" value="NZ_PNGI01000022.1"/>
</dbReference>
<feature type="active site" evidence="6">
    <location>
        <position position="18"/>
    </location>
</feature>
<dbReference type="PANTHER" id="PTHR11717">
    <property type="entry name" value="LOW MOLECULAR WEIGHT PROTEIN TYROSINE PHOSPHATASE"/>
    <property type="match status" value="1"/>
</dbReference>
<sequence length="167" mass="19082">MKINKKKLLFVCLGNICRSPAAEGVMKSIINANKANANYEVDSAGIGNWHVGQLPDSRMRACGLKRGYVFNSHARQFTKSDFQYFDYIFVMDQENYRQITSQTQNEDERKKVLMLADYITQHANVKIIADPYYGNEKDFNNALDLIEDACQQLFVALETHNKSTNAI</sequence>
<evidence type="ECO:0000256" key="4">
    <source>
        <dbReference type="ARBA" id="ARBA00022801"/>
    </source>
</evidence>
<dbReference type="GO" id="GO:0005737">
    <property type="term" value="C:cytoplasm"/>
    <property type="evidence" value="ECO:0007669"/>
    <property type="project" value="UniProtKB-SubCell"/>
</dbReference>
<feature type="active site" description="Proton donor" evidence="6">
    <location>
        <position position="130"/>
    </location>
</feature>
<keyword evidence="5" id="KW-0904">Protein phosphatase</keyword>
<evidence type="ECO:0000256" key="3">
    <source>
        <dbReference type="ARBA" id="ARBA00022490"/>
    </source>
</evidence>
<feature type="domain" description="Phosphotyrosine protein phosphatase I" evidence="7">
    <location>
        <begin position="6"/>
        <end position="156"/>
    </location>
</feature>
<evidence type="ECO:0000313" key="9">
    <source>
        <dbReference type="Proteomes" id="UP000235661"/>
    </source>
</evidence>
<keyword evidence="3" id="KW-0963">Cytoplasm</keyword>
<comment type="caution">
    <text evidence="8">The sequence shown here is derived from an EMBL/GenBank/DDBJ whole genome shotgun (WGS) entry which is preliminary data.</text>
</comment>
<dbReference type="InterPro" id="IPR023485">
    <property type="entry name" value="Ptyr_pPase"/>
</dbReference>
<dbReference type="InterPro" id="IPR017867">
    <property type="entry name" value="Tyr_phospatase_low_mol_wt"/>
</dbReference>
<evidence type="ECO:0000256" key="6">
    <source>
        <dbReference type="PIRSR" id="PIRSR617867-1"/>
    </source>
</evidence>
<dbReference type="AlphaFoldDB" id="A0A2N6Q4B6"/>